<organism evidence="2 3">
    <name type="scientific">Cereibacter azotoformans</name>
    <dbReference type="NCBI Taxonomy" id="43057"/>
    <lineage>
        <taxon>Bacteria</taxon>
        <taxon>Pseudomonadati</taxon>
        <taxon>Pseudomonadota</taxon>
        <taxon>Alphaproteobacteria</taxon>
        <taxon>Rhodobacterales</taxon>
        <taxon>Paracoccaceae</taxon>
        <taxon>Cereibacter</taxon>
    </lineage>
</organism>
<accession>A0A2T5K5N5</accession>
<name>A0A2T5K5N5_9RHOB</name>
<evidence type="ECO:0000313" key="3">
    <source>
        <dbReference type="Proteomes" id="UP000244060"/>
    </source>
</evidence>
<protein>
    <submittedName>
        <fullName evidence="2">Uncharacterized protein</fullName>
    </submittedName>
</protein>
<dbReference type="Proteomes" id="UP000244060">
    <property type="component" value="Unassembled WGS sequence"/>
</dbReference>
<comment type="caution">
    <text evidence="2">The sequence shown here is derived from an EMBL/GenBank/DDBJ whole genome shotgun (WGS) entry which is preliminary data.</text>
</comment>
<proteinExistence type="predicted"/>
<evidence type="ECO:0000313" key="2">
    <source>
        <dbReference type="EMBL" id="PTR17745.1"/>
    </source>
</evidence>
<feature type="region of interest" description="Disordered" evidence="1">
    <location>
        <begin position="28"/>
        <end position="51"/>
    </location>
</feature>
<reference evidence="2 3" key="1">
    <citation type="submission" date="2018-04" db="EMBL/GenBank/DDBJ databases">
        <title>Genomic Encyclopedia of Type Strains, Phase III (KMG-III): the genomes of soil and plant-associated and newly described type strains.</title>
        <authorList>
            <person name="Whitman W."/>
        </authorList>
    </citation>
    <scope>NUCLEOTIDE SEQUENCE [LARGE SCALE GENOMIC DNA]</scope>
    <source>
        <strain evidence="2 3">KA25</strain>
    </source>
</reference>
<feature type="compositionally biased region" description="Low complexity" evidence="1">
    <location>
        <begin position="39"/>
        <end position="51"/>
    </location>
</feature>
<keyword evidence="3" id="KW-1185">Reference proteome</keyword>
<sequence>MDRPSREDPRARRKGLAGLMPVLGEDRRDGLRDARVPARGRSGAGWSAGCRGPQVPMLRPVALLPKPPREVTVVFVIGGLPTVVGGRLNWLGDSWVRPVLPE</sequence>
<evidence type="ECO:0000256" key="1">
    <source>
        <dbReference type="SAM" id="MobiDB-lite"/>
    </source>
</evidence>
<dbReference type="AlphaFoldDB" id="A0A2T5K5N5"/>
<dbReference type="EMBL" id="QAOT01000011">
    <property type="protein sequence ID" value="PTR17745.1"/>
    <property type="molecule type" value="Genomic_DNA"/>
</dbReference>
<gene>
    <name evidence="2" type="ORF">C8J28_11131</name>
</gene>